<evidence type="ECO:0000313" key="1">
    <source>
        <dbReference type="EMBL" id="GFE20447.1"/>
    </source>
</evidence>
<gene>
    <name evidence="1" type="ORF">Sliba_09000</name>
    <name evidence="2" type="ORF">STRLI_000953</name>
</gene>
<reference evidence="2 4" key="2">
    <citation type="submission" date="2022-12" db="EMBL/GenBank/DDBJ databases">
        <authorList>
            <person name="Ruckert C."/>
            <person name="Busche T."/>
            <person name="Kalinowski J."/>
            <person name="Wittmann C."/>
        </authorList>
    </citation>
    <scope>NUCLEOTIDE SEQUENCE [LARGE SCALE GENOMIC DNA]</scope>
    <source>
        <strain evidence="2 4">DSM 40555</strain>
    </source>
</reference>
<dbReference type="EMBL" id="CP114202">
    <property type="protein sequence ID" value="WAT95262.1"/>
    <property type="molecule type" value="Genomic_DNA"/>
</dbReference>
<evidence type="ECO:0000313" key="2">
    <source>
        <dbReference type="EMBL" id="WAT95262.1"/>
    </source>
</evidence>
<dbReference type="AlphaFoldDB" id="A0A640T9M5"/>
<accession>A0A640T9M5</accession>
<dbReference type="InterPro" id="IPR036052">
    <property type="entry name" value="TrpB-like_PALP_sf"/>
</dbReference>
<dbReference type="EMBL" id="BLIP01000001">
    <property type="protein sequence ID" value="GFE20447.1"/>
    <property type="molecule type" value="Genomic_DNA"/>
</dbReference>
<dbReference type="Gene3D" id="3.40.50.1100">
    <property type="match status" value="1"/>
</dbReference>
<dbReference type="Proteomes" id="UP001210609">
    <property type="component" value="Chromosome"/>
</dbReference>
<evidence type="ECO:0000313" key="4">
    <source>
        <dbReference type="Proteomes" id="UP001210609"/>
    </source>
</evidence>
<keyword evidence="4" id="KW-1185">Reference proteome</keyword>
<dbReference type="SUPFAM" id="SSF53686">
    <property type="entry name" value="Tryptophan synthase beta subunit-like PLP-dependent enzymes"/>
    <property type="match status" value="1"/>
</dbReference>
<evidence type="ECO:0008006" key="5">
    <source>
        <dbReference type="Google" id="ProtNLM"/>
    </source>
</evidence>
<sequence length="88" mass="8683">MTGGPTVAFSLGEERPCRQGLDALWRGGGTAVAVDDEAIMAGHRRPAAGLLLEPSSAVASAVVRAQARTSGGLVVAIGTATGLKGLVG</sequence>
<dbReference type="GO" id="GO:1901605">
    <property type="term" value="P:alpha-amino acid metabolic process"/>
    <property type="evidence" value="ECO:0007669"/>
    <property type="project" value="UniProtKB-ARBA"/>
</dbReference>
<proteinExistence type="predicted"/>
<evidence type="ECO:0000313" key="3">
    <source>
        <dbReference type="Proteomes" id="UP000429552"/>
    </source>
</evidence>
<protein>
    <recommendedName>
        <fullName evidence="5">Tryptophan synthase beta chain-like PALP domain-containing protein</fullName>
    </recommendedName>
</protein>
<dbReference type="Proteomes" id="UP000429552">
    <property type="component" value="Unassembled WGS sequence"/>
</dbReference>
<reference evidence="1 3" key="1">
    <citation type="submission" date="2019-12" db="EMBL/GenBank/DDBJ databases">
        <title>Whole genome shotgun sequence of Streptomyces libani subsp. libani NBRC 13452.</title>
        <authorList>
            <person name="Ichikawa N."/>
            <person name="Kimura A."/>
            <person name="Kitahashi Y."/>
            <person name="Komaki H."/>
            <person name="Tamura T."/>
        </authorList>
    </citation>
    <scope>NUCLEOTIDE SEQUENCE [LARGE SCALE GENOMIC DNA]</scope>
    <source>
        <strain evidence="1 3">NBRC 13452</strain>
    </source>
</reference>
<name>A0A640T9M5_STRNI</name>
<dbReference type="RefSeq" id="WP_229837853.1">
    <property type="nucleotide sequence ID" value="NZ_BLIP01000001.1"/>
</dbReference>
<organism evidence="1 3">
    <name type="scientific">Streptomyces nigrescens</name>
    <dbReference type="NCBI Taxonomy" id="1920"/>
    <lineage>
        <taxon>Bacteria</taxon>
        <taxon>Bacillati</taxon>
        <taxon>Actinomycetota</taxon>
        <taxon>Actinomycetes</taxon>
        <taxon>Kitasatosporales</taxon>
        <taxon>Streptomycetaceae</taxon>
        <taxon>Streptomyces</taxon>
    </lineage>
</organism>